<proteinExistence type="predicted"/>
<sequence>MESEEWVSESSVVVFLTSFLFSFSVVMGEGSATGWSWEENKSFELALAAVDEEDPGRWKEISSLLGGKKSAEEVEKHYSDLVTDLDAIRSGGFDHQLDRSAESDHTTTRCGGC</sequence>
<dbReference type="Gene3D" id="1.10.10.60">
    <property type="entry name" value="Homeodomain-like"/>
    <property type="match status" value="1"/>
</dbReference>
<gene>
    <name evidence="5" type="ORF">M6B38_332005</name>
</gene>
<dbReference type="SMART" id="SM00717">
    <property type="entry name" value="SANT"/>
    <property type="match status" value="1"/>
</dbReference>
<dbReference type="InterPro" id="IPR009057">
    <property type="entry name" value="Homeodomain-like_sf"/>
</dbReference>
<dbReference type="EMBL" id="JANAVB010013398">
    <property type="protein sequence ID" value="KAJ6835488.1"/>
    <property type="molecule type" value="Genomic_DNA"/>
</dbReference>
<dbReference type="AlphaFoldDB" id="A0AAX6H4D8"/>
<keyword evidence="3" id="KW-0539">Nucleus</keyword>
<dbReference type="InterPro" id="IPR044636">
    <property type="entry name" value="RADIALIS-like"/>
</dbReference>
<feature type="domain" description="Myb-like" evidence="4">
    <location>
        <begin position="31"/>
        <end position="84"/>
    </location>
</feature>
<dbReference type="SUPFAM" id="SSF46689">
    <property type="entry name" value="Homeodomain-like"/>
    <property type="match status" value="1"/>
</dbReference>
<dbReference type="PANTHER" id="PTHR43952:SF45">
    <property type="entry name" value="PROTEIN RADIALIS-LIKE 4"/>
    <property type="match status" value="1"/>
</dbReference>
<accession>A0AAX6H4D8</accession>
<name>A0AAX6H4D8_IRIPA</name>
<keyword evidence="1" id="KW-0805">Transcription regulation</keyword>
<dbReference type="CDD" id="cd00167">
    <property type="entry name" value="SANT"/>
    <property type="match status" value="1"/>
</dbReference>
<dbReference type="Proteomes" id="UP001140949">
    <property type="component" value="Unassembled WGS sequence"/>
</dbReference>
<evidence type="ECO:0000259" key="4">
    <source>
        <dbReference type="SMART" id="SM00717"/>
    </source>
</evidence>
<keyword evidence="2" id="KW-0804">Transcription</keyword>
<keyword evidence="6" id="KW-1185">Reference proteome</keyword>
<evidence type="ECO:0000313" key="5">
    <source>
        <dbReference type="EMBL" id="KAJ6835488.1"/>
    </source>
</evidence>
<comment type="caution">
    <text evidence="5">The sequence shown here is derived from an EMBL/GenBank/DDBJ whole genome shotgun (WGS) entry which is preliminary data.</text>
</comment>
<dbReference type="InterPro" id="IPR001005">
    <property type="entry name" value="SANT/Myb"/>
</dbReference>
<evidence type="ECO:0000256" key="2">
    <source>
        <dbReference type="ARBA" id="ARBA00023163"/>
    </source>
</evidence>
<dbReference type="PANTHER" id="PTHR43952">
    <property type="entry name" value="MYB FAMILY TRANSCRIPTION FACTOR-RELATED"/>
    <property type="match status" value="1"/>
</dbReference>
<evidence type="ECO:0000256" key="1">
    <source>
        <dbReference type="ARBA" id="ARBA00023015"/>
    </source>
</evidence>
<protein>
    <submittedName>
        <fullName evidence="5">Clathrin assembly protein</fullName>
    </submittedName>
</protein>
<evidence type="ECO:0000256" key="3">
    <source>
        <dbReference type="ARBA" id="ARBA00023242"/>
    </source>
</evidence>
<dbReference type="GO" id="GO:0003700">
    <property type="term" value="F:DNA-binding transcription factor activity"/>
    <property type="evidence" value="ECO:0007669"/>
    <property type="project" value="InterPro"/>
</dbReference>
<organism evidence="5 6">
    <name type="scientific">Iris pallida</name>
    <name type="common">Sweet iris</name>
    <dbReference type="NCBI Taxonomy" id="29817"/>
    <lineage>
        <taxon>Eukaryota</taxon>
        <taxon>Viridiplantae</taxon>
        <taxon>Streptophyta</taxon>
        <taxon>Embryophyta</taxon>
        <taxon>Tracheophyta</taxon>
        <taxon>Spermatophyta</taxon>
        <taxon>Magnoliopsida</taxon>
        <taxon>Liliopsida</taxon>
        <taxon>Asparagales</taxon>
        <taxon>Iridaceae</taxon>
        <taxon>Iridoideae</taxon>
        <taxon>Irideae</taxon>
        <taxon>Iris</taxon>
    </lineage>
</organism>
<reference evidence="5" key="1">
    <citation type="journal article" date="2023" name="GigaByte">
        <title>Genome assembly of the bearded iris, Iris pallida Lam.</title>
        <authorList>
            <person name="Bruccoleri R.E."/>
            <person name="Oakeley E.J."/>
            <person name="Faust A.M.E."/>
            <person name="Altorfer M."/>
            <person name="Dessus-Babus S."/>
            <person name="Burckhardt D."/>
            <person name="Oertli M."/>
            <person name="Naumann U."/>
            <person name="Petersen F."/>
            <person name="Wong J."/>
        </authorList>
    </citation>
    <scope>NUCLEOTIDE SEQUENCE</scope>
    <source>
        <strain evidence="5">GSM-AAB239-AS_SAM_17_03QT</strain>
    </source>
</reference>
<evidence type="ECO:0000313" key="6">
    <source>
        <dbReference type="Proteomes" id="UP001140949"/>
    </source>
</evidence>
<reference evidence="5" key="2">
    <citation type="submission" date="2023-04" db="EMBL/GenBank/DDBJ databases">
        <authorList>
            <person name="Bruccoleri R.E."/>
            <person name="Oakeley E.J."/>
            <person name="Faust A.-M."/>
            <person name="Dessus-Babus S."/>
            <person name="Altorfer M."/>
            <person name="Burckhardt D."/>
            <person name="Oertli M."/>
            <person name="Naumann U."/>
            <person name="Petersen F."/>
            <person name="Wong J."/>
        </authorList>
    </citation>
    <scope>NUCLEOTIDE SEQUENCE</scope>
    <source>
        <strain evidence="5">GSM-AAB239-AS_SAM_17_03QT</strain>
        <tissue evidence="5">Leaf</tissue>
    </source>
</reference>